<protein>
    <submittedName>
        <fullName evidence="2">AraC family transcriptional regulator</fullName>
    </submittedName>
</protein>
<feature type="domain" description="DJ-1/PfpI" evidence="1">
    <location>
        <begin position="24"/>
        <end position="186"/>
    </location>
</feature>
<dbReference type="STRING" id="1129374.AJE_06146"/>
<dbReference type="PATRIC" id="fig|1129374.4.peg.1235"/>
<evidence type="ECO:0000313" key="3">
    <source>
        <dbReference type="Proteomes" id="UP000012046"/>
    </source>
</evidence>
<comment type="caution">
    <text evidence="2">The sequence shown here is derived from an EMBL/GenBank/DDBJ whole genome shotgun (WGS) entry which is preliminary data.</text>
</comment>
<dbReference type="Gene3D" id="3.40.50.880">
    <property type="match status" value="1"/>
</dbReference>
<dbReference type="InterPro" id="IPR052158">
    <property type="entry name" value="INH-QAR"/>
</dbReference>
<reference evidence="2 3" key="1">
    <citation type="journal article" date="2012" name="J. Bacteriol.">
        <title>Genome Sequence of Extracellular-Protease-Producing Alishewanella jeotgali Isolated from Traditional Korean Fermented Seafood.</title>
        <authorList>
            <person name="Jung J."/>
            <person name="Chun J."/>
            <person name="Park W."/>
        </authorList>
    </citation>
    <scope>NUCLEOTIDE SEQUENCE [LARGE SCALE GENOMIC DNA]</scope>
    <source>
        <strain evidence="2 3">KCTC 22429</strain>
    </source>
</reference>
<dbReference type="eggNOG" id="COG4977">
    <property type="taxonomic scope" value="Bacteria"/>
</dbReference>
<evidence type="ECO:0000313" key="2">
    <source>
        <dbReference type="EMBL" id="EHR41595.1"/>
    </source>
</evidence>
<dbReference type="InterPro" id="IPR029062">
    <property type="entry name" value="Class_I_gatase-like"/>
</dbReference>
<gene>
    <name evidence="2" type="ORF">AJE_06146</name>
</gene>
<dbReference type="RefSeq" id="WP_008950136.1">
    <property type="nucleotide sequence ID" value="NZ_AHTH01000012.1"/>
</dbReference>
<name>H3ZD06_9ALTE</name>
<keyword evidence="3" id="KW-1185">Reference proteome</keyword>
<dbReference type="EMBL" id="AHTH01000012">
    <property type="protein sequence ID" value="EHR41595.1"/>
    <property type="molecule type" value="Genomic_DNA"/>
</dbReference>
<organism evidence="2 3">
    <name type="scientific">Alishewanella jeotgali KCTC 22429</name>
    <dbReference type="NCBI Taxonomy" id="1129374"/>
    <lineage>
        <taxon>Bacteria</taxon>
        <taxon>Pseudomonadati</taxon>
        <taxon>Pseudomonadota</taxon>
        <taxon>Gammaproteobacteria</taxon>
        <taxon>Alteromonadales</taxon>
        <taxon>Alteromonadaceae</taxon>
        <taxon>Alishewanella</taxon>
    </lineage>
</organism>
<dbReference type="SUPFAM" id="SSF52317">
    <property type="entry name" value="Class I glutamine amidotransferase-like"/>
    <property type="match status" value="1"/>
</dbReference>
<sequence>MQNPNITLAASAANTDKGSQVFNVFFLLGESANLMDTAGPWEVFQDANLFSSPLSFRLHTIAATGSPLTMSGGFVTATHFAITDPHPTAHIVVVPAQKMALSCQDWLITQAKNGAVILSVCTGAFHLARAGLLDRLKAATHHQFWQQFSDEFPHITLIRDQRFIDNGQILCAGGLTSGIDAALYLLTRLAGPVTAQHTAEYLEHHSVAWQHAARQHTTNMKF</sequence>
<dbReference type="AlphaFoldDB" id="H3ZD06"/>
<accession>H3ZD06</accession>
<dbReference type="Proteomes" id="UP000012046">
    <property type="component" value="Unassembled WGS sequence"/>
</dbReference>
<dbReference type="InterPro" id="IPR002818">
    <property type="entry name" value="DJ-1/PfpI"/>
</dbReference>
<proteinExistence type="predicted"/>
<dbReference type="PANTHER" id="PTHR43130">
    <property type="entry name" value="ARAC-FAMILY TRANSCRIPTIONAL REGULATOR"/>
    <property type="match status" value="1"/>
</dbReference>
<evidence type="ECO:0000259" key="1">
    <source>
        <dbReference type="Pfam" id="PF01965"/>
    </source>
</evidence>
<dbReference type="PANTHER" id="PTHR43130:SF3">
    <property type="entry name" value="HTH-TYPE TRANSCRIPTIONAL REGULATOR RV1931C"/>
    <property type="match status" value="1"/>
</dbReference>
<dbReference type="Pfam" id="PF01965">
    <property type="entry name" value="DJ-1_PfpI"/>
    <property type="match status" value="1"/>
</dbReference>